<sequence length="150" mass="15984">MGVRVRIRVEVADGVRSQDASRLTEALARWLEQDRTVGPYVKINRIRSGATDGAMSGELVDWLALVFSSSFSVISLVYSHLSFRASLPPRERSSVRLVAERGDSRVVVEAGSAEEVAQLMRLVGDAGLLDHQAPESTADTASDGGAAGAS</sequence>
<gene>
    <name evidence="1" type="ORF">GCM10009564_19580</name>
</gene>
<organism evidence="1 2">
    <name type="scientific">Streptomyces thermogriseus</name>
    <dbReference type="NCBI Taxonomy" id="75292"/>
    <lineage>
        <taxon>Bacteria</taxon>
        <taxon>Bacillati</taxon>
        <taxon>Actinomycetota</taxon>
        <taxon>Actinomycetes</taxon>
        <taxon>Kitasatosporales</taxon>
        <taxon>Streptomycetaceae</taxon>
        <taxon>Streptomyces</taxon>
    </lineage>
</organism>
<name>A0ABN1SX46_9ACTN</name>
<dbReference type="EMBL" id="BAAAHU010000016">
    <property type="protein sequence ID" value="GAA1008079.1"/>
    <property type="molecule type" value="Genomic_DNA"/>
</dbReference>
<evidence type="ECO:0000313" key="2">
    <source>
        <dbReference type="Proteomes" id="UP001501072"/>
    </source>
</evidence>
<evidence type="ECO:0000313" key="1">
    <source>
        <dbReference type="EMBL" id="GAA1008079.1"/>
    </source>
</evidence>
<protein>
    <submittedName>
        <fullName evidence="1">Uncharacterized protein</fullName>
    </submittedName>
</protein>
<comment type="caution">
    <text evidence="1">The sequence shown here is derived from an EMBL/GenBank/DDBJ whole genome shotgun (WGS) entry which is preliminary data.</text>
</comment>
<proteinExistence type="predicted"/>
<accession>A0ABN1SX46</accession>
<dbReference type="Proteomes" id="UP001501072">
    <property type="component" value="Unassembled WGS sequence"/>
</dbReference>
<keyword evidence="2" id="KW-1185">Reference proteome</keyword>
<dbReference type="Pfam" id="PF19953">
    <property type="entry name" value="EACC1"/>
    <property type="match status" value="1"/>
</dbReference>
<reference evidence="1 2" key="1">
    <citation type="journal article" date="2019" name="Int. J. Syst. Evol. Microbiol.">
        <title>The Global Catalogue of Microorganisms (GCM) 10K type strain sequencing project: providing services to taxonomists for standard genome sequencing and annotation.</title>
        <authorList>
            <consortium name="The Broad Institute Genomics Platform"/>
            <consortium name="The Broad Institute Genome Sequencing Center for Infectious Disease"/>
            <person name="Wu L."/>
            <person name="Ma J."/>
        </authorList>
    </citation>
    <scope>NUCLEOTIDE SEQUENCE [LARGE SCALE GENOMIC DNA]</scope>
    <source>
        <strain evidence="1 2">JCM 11269</strain>
    </source>
</reference>
<dbReference type="InterPro" id="IPR045428">
    <property type="entry name" value="EACC1"/>
</dbReference>